<organism evidence="13 14">
    <name type="scientific">Sphingomonas citri</name>
    <dbReference type="NCBI Taxonomy" id="2862499"/>
    <lineage>
        <taxon>Bacteria</taxon>
        <taxon>Pseudomonadati</taxon>
        <taxon>Pseudomonadota</taxon>
        <taxon>Alphaproteobacteria</taxon>
        <taxon>Sphingomonadales</taxon>
        <taxon>Sphingomonadaceae</taxon>
        <taxon>Sphingomonas</taxon>
    </lineage>
</organism>
<evidence type="ECO:0000256" key="4">
    <source>
        <dbReference type="ARBA" id="ARBA00022481"/>
    </source>
</evidence>
<evidence type="ECO:0000313" key="14">
    <source>
        <dbReference type="Proteomes" id="UP000759103"/>
    </source>
</evidence>
<gene>
    <name evidence="13" type="ORF">KZ820_02215</name>
</gene>
<comment type="subcellular location">
    <subcellularLocation>
        <location evidence="1">Cell inner membrane</location>
        <topology evidence="1">Single-pass membrane protein</topology>
    </subcellularLocation>
</comment>
<dbReference type="SUPFAM" id="SSF54523">
    <property type="entry name" value="Pili subunits"/>
    <property type="match status" value="1"/>
</dbReference>
<keyword evidence="7 11" id="KW-1133">Transmembrane helix</keyword>
<keyword evidence="6 11" id="KW-0812">Transmembrane</keyword>
<evidence type="ECO:0000256" key="1">
    <source>
        <dbReference type="ARBA" id="ARBA00004377"/>
    </source>
</evidence>
<protein>
    <recommendedName>
        <fullName evidence="2">Type II secretion system protein H</fullName>
    </recommendedName>
    <alternativeName>
        <fullName evidence="10">General secretion pathway protein H</fullName>
    </alternativeName>
</protein>
<keyword evidence="14" id="KW-1185">Reference proteome</keyword>
<dbReference type="PROSITE" id="PS00409">
    <property type="entry name" value="PROKAR_NTER_METHYL"/>
    <property type="match status" value="1"/>
</dbReference>
<dbReference type="PRINTS" id="PR00885">
    <property type="entry name" value="BCTERIALGSPH"/>
</dbReference>
<feature type="transmembrane region" description="Helical" evidence="11">
    <location>
        <begin position="28"/>
        <end position="50"/>
    </location>
</feature>
<comment type="caution">
    <text evidence="13">The sequence shown here is derived from an EMBL/GenBank/DDBJ whole genome shotgun (WGS) entry which is preliminary data.</text>
</comment>
<dbReference type="Pfam" id="PF12019">
    <property type="entry name" value="GspH"/>
    <property type="match status" value="1"/>
</dbReference>
<evidence type="ECO:0000256" key="9">
    <source>
        <dbReference type="ARBA" id="ARBA00025772"/>
    </source>
</evidence>
<evidence type="ECO:0000256" key="5">
    <source>
        <dbReference type="ARBA" id="ARBA00022519"/>
    </source>
</evidence>
<name>A0ABS7BIT5_9SPHN</name>
<dbReference type="Proteomes" id="UP000759103">
    <property type="component" value="Unassembled WGS sequence"/>
</dbReference>
<dbReference type="InterPro" id="IPR012902">
    <property type="entry name" value="N_methyl_site"/>
</dbReference>
<dbReference type="InterPro" id="IPR045584">
    <property type="entry name" value="Pilin-like"/>
</dbReference>
<accession>A0ABS7BIT5</accession>
<evidence type="ECO:0000256" key="3">
    <source>
        <dbReference type="ARBA" id="ARBA00022475"/>
    </source>
</evidence>
<dbReference type="Pfam" id="PF07963">
    <property type="entry name" value="N_methyl"/>
    <property type="match status" value="1"/>
</dbReference>
<evidence type="ECO:0000259" key="12">
    <source>
        <dbReference type="Pfam" id="PF12019"/>
    </source>
</evidence>
<proteinExistence type="inferred from homology"/>
<reference evidence="13 14" key="1">
    <citation type="submission" date="2021-07" db="EMBL/GenBank/DDBJ databases">
        <title>Sphingomonas sp.</title>
        <authorList>
            <person name="Feng G."/>
            <person name="Li J."/>
            <person name="Pan M."/>
        </authorList>
    </citation>
    <scope>NUCLEOTIDE SEQUENCE [LARGE SCALE GENOMIC DNA]</scope>
    <source>
        <strain evidence="13 14">RRHST34</strain>
    </source>
</reference>
<evidence type="ECO:0000256" key="11">
    <source>
        <dbReference type="SAM" id="Phobius"/>
    </source>
</evidence>
<evidence type="ECO:0000256" key="2">
    <source>
        <dbReference type="ARBA" id="ARBA00021549"/>
    </source>
</evidence>
<comment type="similarity">
    <text evidence="9">Belongs to the GSP H family.</text>
</comment>
<dbReference type="InterPro" id="IPR002416">
    <property type="entry name" value="T2SS_protein-GspH"/>
</dbReference>
<evidence type="ECO:0000256" key="10">
    <source>
        <dbReference type="ARBA" id="ARBA00030775"/>
    </source>
</evidence>
<evidence type="ECO:0000256" key="8">
    <source>
        <dbReference type="ARBA" id="ARBA00023136"/>
    </source>
</evidence>
<keyword evidence="4" id="KW-0488">Methylation</keyword>
<dbReference type="NCBIfam" id="TIGR02532">
    <property type="entry name" value="IV_pilin_GFxxxE"/>
    <property type="match status" value="1"/>
</dbReference>
<keyword evidence="3" id="KW-1003">Cell membrane</keyword>
<sequence>MTAGEGTVVKARAARVQRRGPSRPSSGFTLIELMVVITVIGLASAAAVLAMPDTRGRLADEAARFAARARSAHDAAIVESRPVSLWVTETGYGFDQWRGGRWSPMEPPLGVEQWRPGTAAAGLVRERVTFDTTGLADRPLTITLTREGARTDVVIEPDGRAHVAG</sequence>
<evidence type="ECO:0000256" key="6">
    <source>
        <dbReference type="ARBA" id="ARBA00022692"/>
    </source>
</evidence>
<keyword evidence="8 11" id="KW-0472">Membrane</keyword>
<dbReference type="InterPro" id="IPR022346">
    <property type="entry name" value="T2SS_GspH"/>
</dbReference>
<dbReference type="Gene3D" id="3.55.40.10">
    <property type="entry name" value="minor pseudopilin epsh domain"/>
    <property type="match status" value="1"/>
</dbReference>
<dbReference type="RefSeq" id="WP_219747071.1">
    <property type="nucleotide sequence ID" value="NZ_JAHXZN010000001.1"/>
</dbReference>
<feature type="domain" description="General secretion pathway GspH" evidence="12">
    <location>
        <begin position="61"/>
        <end position="159"/>
    </location>
</feature>
<dbReference type="EMBL" id="JAHXZN010000001">
    <property type="protein sequence ID" value="MBW6529539.1"/>
    <property type="molecule type" value="Genomic_DNA"/>
</dbReference>
<keyword evidence="5" id="KW-0997">Cell inner membrane</keyword>
<evidence type="ECO:0000256" key="7">
    <source>
        <dbReference type="ARBA" id="ARBA00022989"/>
    </source>
</evidence>
<evidence type="ECO:0000313" key="13">
    <source>
        <dbReference type="EMBL" id="MBW6529539.1"/>
    </source>
</evidence>